<dbReference type="InterPro" id="IPR011330">
    <property type="entry name" value="Glyco_hydro/deAcase_b/a-brl"/>
</dbReference>
<dbReference type="RefSeq" id="WP_049669071.1">
    <property type="nucleotide sequence ID" value="NZ_LFXJ01000013.1"/>
</dbReference>
<dbReference type="Proteomes" id="UP000037326">
    <property type="component" value="Unassembled WGS sequence"/>
</dbReference>
<accession>A0A0K9F2K6</accession>
<dbReference type="OrthoDB" id="7836272at2"/>
<dbReference type="CDD" id="cd10929">
    <property type="entry name" value="CE4_u5"/>
    <property type="match status" value="1"/>
</dbReference>
<dbReference type="EMBL" id="LFXJ01000013">
    <property type="protein sequence ID" value="KMY28313.1"/>
    <property type="molecule type" value="Genomic_DNA"/>
</dbReference>
<reference evidence="3" key="1">
    <citation type="submission" date="2015-07" db="EMBL/GenBank/DDBJ databases">
        <authorList>
            <consortium name="Consortium for Microbial Forensics and Genomics (microFORGE)"/>
            <person name="Knight B.M."/>
            <person name="Roberts D.P."/>
            <person name="Lin D."/>
            <person name="Hari K."/>
            <person name="Fletcher J."/>
            <person name="Melcher U."/>
            <person name="Blagden T."/>
            <person name="Winegar R.A."/>
        </authorList>
    </citation>
    <scope>NUCLEOTIDE SEQUENCE [LARGE SCALE GENOMIC DNA]</scope>
    <source>
        <strain evidence="3">DSM 23493</strain>
    </source>
</reference>
<dbReference type="InterPro" id="IPR002509">
    <property type="entry name" value="NODB_dom"/>
</dbReference>
<organism evidence="2 3">
    <name type="scientific">Lysinibacillus xylanilyticus</name>
    <dbReference type="NCBI Taxonomy" id="582475"/>
    <lineage>
        <taxon>Bacteria</taxon>
        <taxon>Bacillati</taxon>
        <taxon>Bacillota</taxon>
        <taxon>Bacilli</taxon>
        <taxon>Bacillales</taxon>
        <taxon>Bacillaceae</taxon>
        <taxon>Lysinibacillus</taxon>
    </lineage>
</organism>
<dbReference type="Pfam" id="PF01522">
    <property type="entry name" value="Polysacc_deac_1"/>
    <property type="match status" value="1"/>
</dbReference>
<protein>
    <submittedName>
        <fullName evidence="2">Polysaccharide deacetylase</fullName>
    </submittedName>
</protein>
<dbReference type="Gene3D" id="3.20.20.370">
    <property type="entry name" value="Glycoside hydrolase/deacetylase"/>
    <property type="match status" value="1"/>
</dbReference>
<feature type="domain" description="NodB homology" evidence="1">
    <location>
        <begin position="40"/>
        <end position="187"/>
    </location>
</feature>
<evidence type="ECO:0000313" key="3">
    <source>
        <dbReference type="Proteomes" id="UP000037326"/>
    </source>
</evidence>
<evidence type="ECO:0000313" key="2">
    <source>
        <dbReference type="EMBL" id="KMY28313.1"/>
    </source>
</evidence>
<dbReference type="GO" id="GO:0016810">
    <property type="term" value="F:hydrolase activity, acting on carbon-nitrogen (but not peptide) bonds"/>
    <property type="evidence" value="ECO:0007669"/>
    <property type="project" value="InterPro"/>
</dbReference>
<dbReference type="GeneID" id="96601279"/>
<dbReference type="PATRIC" id="fig|582475.4.peg.4791"/>
<evidence type="ECO:0000259" key="1">
    <source>
        <dbReference type="Pfam" id="PF01522"/>
    </source>
</evidence>
<gene>
    <name evidence="2" type="ORF">ACZ11_24110</name>
</gene>
<dbReference type="AlphaFoldDB" id="A0A0K9F2K6"/>
<sequence length="341" mass="39997">MEEVVIEVNRGGLVISLDFELNWGVHDVFKYGQYNKNLYGVREALPKILELFEQYDIHATWATVGLLFAETKAEMAHYLRGIPIKYKNMRYAAHTQLAKVGENEQEDLLHFGKSLIEKIKRTPHQELGSHTFSHFYCLENGQTEANFRADLHATAMICEENIRPMKSIVFPRNQVNEAYFPACQEVGFVCYRGNEKHPLYDPQKFTKKGRLVGAKKWLDSYVNVTGNHLVTLEEMQKDSFINIRSSAFLRPYFSPLRFFEGLKVQRIKEGMHEAARSKAFYHLWWRPHNFGKNIEKNLAMLEELLQYYQELHNQYNFQSYTMYEVAELCRTLSRKSPISED</sequence>
<name>A0A0K9F2K6_9BACI</name>
<dbReference type="SUPFAM" id="SSF88713">
    <property type="entry name" value="Glycoside hydrolase/deacetylase"/>
    <property type="match status" value="1"/>
</dbReference>
<proteinExistence type="predicted"/>
<dbReference type="GO" id="GO:0005975">
    <property type="term" value="P:carbohydrate metabolic process"/>
    <property type="evidence" value="ECO:0007669"/>
    <property type="project" value="InterPro"/>
</dbReference>
<comment type="caution">
    <text evidence="2">The sequence shown here is derived from an EMBL/GenBank/DDBJ whole genome shotgun (WGS) entry which is preliminary data.</text>
</comment>